<reference evidence="7 8" key="1">
    <citation type="submission" date="2015-11" db="EMBL/GenBank/DDBJ databases">
        <title>Genomic analysis of 38 Legionella species identifies large and diverse effector repertoires.</title>
        <authorList>
            <person name="Burstein D."/>
            <person name="Amaro F."/>
            <person name="Zusman T."/>
            <person name="Lifshitz Z."/>
            <person name="Cohen O."/>
            <person name="Gilbert J.A."/>
            <person name="Pupko T."/>
            <person name="Shuman H.A."/>
            <person name="Segal G."/>
        </authorList>
    </citation>
    <scope>NUCLEOTIDE SEQUENCE [LARGE SCALE GENOMIC DNA]</scope>
    <source>
        <strain evidence="7 8">PX-1-G2-E2</strain>
    </source>
</reference>
<feature type="transmembrane region" description="Helical" evidence="6">
    <location>
        <begin position="68"/>
        <end position="86"/>
    </location>
</feature>
<organism evidence="7 8">
    <name type="scientific">Legionella maceachernii</name>
    <dbReference type="NCBI Taxonomy" id="466"/>
    <lineage>
        <taxon>Bacteria</taxon>
        <taxon>Pseudomonadati</taxon>
        <taxon>Pseudomonadota</taxon>
        <taxon>Gammaproteobacteria</taxon>
        <taxon>Legionellales</taxon>
        <taxon>Legionellaceae</taxon>
        <taxon>Legionella</taxon>
    </lineage>
</organism>
<keyword evidence="8" id="KW-1185">Reference proteome</keyword>
<dbReference type="AlphaFoldDB" id="A0A0W0VWU8"/>
<feature type="transmembrane region" description="Helical" evidence="6">
    <location>
        <begin position="145"/>
        <end position="172"/>
    </location>
</feature>
<dbReference type="InterPro" id="IPR001123">
    <property type="entry name" value="LeuE-type"/>
</dbReference>
<dbReference type="OrthoDB" id="581870at2"/>
<evidence type="ECO:0000256" key="2">
    <source>
        <dbReference type="ARBA" id="ARBA00022475"/>
    </source>
</evidence>
<name>A0A0W0VWU8_9GAMM</name>
<dbReference type="Pfam" id="PF01810">
    <property type="entry name" value="LysE"/>
    <property type="match status" value="1"/>
</dbReference>
<evidence type="ECO:0000256" key="6">
    <source>
        <dbReference type="SAM" id="Phobius"/>
    </source>
</evidence>
<comment type="caution">
    <text evidence="7">The sequence shown here is derived from an EMBL/GenBank/DDBJ whole genome shotgun (WGS) entry which is preliminary data.</text>
</comment>
<dbReference type="PANTHER" id="PTHR30086:SF20">
    <property type="entry name" value="ARGININE EXPORTER PROTEIN ARGO-RELATED"/>
    <property type="match status" value="1"/>
</dbReference>
<keyword evidence="5 6" id="KW-0472">Membrane</keyword>
<accession>A0A0W0VWU8</accession>
<evidence type="ECO:0000256" key="3">
    <source>
        <dbReference type="ARBA" id="ARBA00022692"/>
    </source>
</evidence>
<comment type="subcellular location">
    <subcellularLocation>
        <location evidence="1">Cell membrane</location>
        <topology evidence="1">Multi-pass membrane protein</topology>
    </subcellularLocation>
</comment>
<dbReference type="GO" id="GO:0015171">
    <property type="term" value="F:amino acid transmembrane transporter activity"/>
    <property type="evidence" value="ECO:0007669"/>
    <property type="project" value="TreeGrafter"/>
</dbReference>
<feature type="transmembrane region" description="Helical" evidence="6">
    <location>
        <begin position="114"/>
        <end position="139"/>
    </location>
</feature>
<dbReference type="GO" id="GO:0005886">
    <property type="term" value="C:plasma membrane"/>
    <property type="evidence" value="ECO:0007669"/>
    <property type="project" value="UniProtKB-SubCell"/>
</dbReference>
<sequence>MNEFLAVTVVITLAAISPGPDFALVIKNSLQYNRNSGILTALGISCSLLIHALYCILGLAIIIAHSLWLFNCIKYLGAFYLIYLGLKSLRSRREEKLALNEEATRKPFGPFKSFLQGLLCNLLNPKAILFIVAFFTLVVKPEMSWSVQLAYCLEIAFIHFIWFSCLSALITYQRVREKISTLEYYVIKAMGVVLIGFGARVAMLKNMV</sequence>
<dbReference type="EMBL" id="LNYL01000050">
    <property type="protein sequence ID" value="KTD24409.1"/>
    <property type="molecule type" value="Genomic_DNA"/>
</dbReference>
<keyword evidence="4 6" id="KW-1133">Transmembrane helix</keyword>
<proteinExistence type="predicted"/>
<dbReference type="RefSeq" id="WP_058453199.1">
    <property type="nucleotide sequence ID" value="NZ_CAAAIB010000007.1"/>
</dbReference>
<dbReference type="PATRIC" id="fig|466.6.peg.2663"/>
<evidence type="ECO:0000313" key="8">
    <source>
        <dbReference type="Proteomes" id="UP000054908"/>
    </source>
</evidence>
<feature type="transmembrane region" description="Helical" evidence="6">
    <location>
        <begin position="6"/>
        <end position="26"/>
    </location>
</feature>
<dbReference type="STRING" id="466.Lmac_2496"/>
<evidence type="ECO:0000256" key="5">
    <source>
        <dbReference type="ARBA" id="ARBA00023136"/>
    </source>
</evidence>
<gene>
    <name evidence="7" type="ORF">Lmac_2496</name>
</gene>
<dbReference type="PANTHER" id="PTHR30086">
    <property type="entry name" value="ARGININE EXPORTER PROTEIN ARGO"/>
    <property type="match status" value="1"/>
</dbReference>
<evidence type="ECO:0000313" key="7">
    <source>
        <dbReference type="EMBL" id="KTD24409.1"/>
    </source>
</evidence>
<keyword evidence="3 6" id="KW-0812">Transmembrane</keyword>
<feature type="transmembrane region" description="Helical" evidence="6">
    <location>
        <begin position="184"/>
        <end position="203"/>
    </location>
</feature>
<dbReference type="Proteomes" id="UP000054908">
    <property type="component" value="Unassembled WGS sequence"/>
</dbReference>
<evidence type="ECO:0000256" key="4">
    <source>
        <dbReference type="ARBA" id="ARBA00022989"/>
    </source>
</evidence>
<evidence type="ECO:0000256" key="1">
    <source>
        <dbReference type="ARBA" id="ARBA00004651"/>
    </source>
</evidence>
<dbReference type="PIRSF" id="PIRSF006324">
    <property type="entry name" value="LeuE"/>
    <property type="match status" value="1"/>
</dbReference>
<protein>
    <submittedName>
        <fullName evidence="7">LysE family transporter protein</fullName>
    </submittedName>
</protein>
<keyword evidence="2" id="KW-1003">Cell membrane</keyword>
<feature type="transmembrane region" description="Helical" evidence="6">
    <location>
        <begin position="38"/>
        <end position="62"/>
    </location>
</feature>